<name>A0A0U2X1K7_9GAMM</name>
<dbReference type="Proteomes" id="UP000069015">
    <property type="component" value="Chromosome 1"/>
</dbReference>
<proteinExistence type="predicted"/>
<reference evidence="1 2" key="1">
    <citation type="submission" date="2015-12" db="EMBL/GenBank/DDBJ databases">
        <title>Complete genome sequence of Pseudoalteromonas rubra SCSIO 6842, harboring a conjugative plasmid.</title>
        <authorList>
            <person name="Li B."/>
            <person name="Wang X."/>
        </authorList>
    </citation>
    <scope>NUCLEOTIDE SEQUENCE [LARGE SCALE GENOMIC DNA]</scope>
    <source>
        <strain evidence="1 2">SCSIO 6842</strain>
    </source>
</reference>
<dbReference type="EMBL" id="CP013611">
    <property type="protein sequence ID" value="ALU42180.1"/>
    <property type="molecule type" value="Genomic_DNA"/>
</dbReference>
<evidence type="ECO:0000313" key="1">
    <source>
        <dbReference type="EMBL" id="ALU42180.1"/>
    </source>
</evidence>
<dbReference type="KEGG" id="prr:AT705_04050"/>
<organism evidence="1 2">
    <name type="scientific">Pseudoalteromonas rubra</name>
    <dbReference type="NCBI Taxonomy" id="43658"/>
    <lineage>
        <taxon>Bacteria</taxon>
        <taxon>Pseudomonadati</taxon>
        <taxon>Pseudomonadota</taxon>
        <taxon>Gammaproteobacteria</taxon>
        <taxon>Alteromonadales</taxon>
        <taxon>Pseudoalteromonadaceae</taxon>
        <taxon>Pseudoalteromonas</taxon>
    </lineage>
</organism>
<protein>
    <submittedName>
        <fullName evidence="1">Uncharacterized protein</fullName>
    </submittedName>
</protein>
<evidence type="ECO:0000313" key="2">
    <source>
        <dbReference type="Proteomes" id="UP000069015"/>
    </source>
</evidence>
<gene>
    <name evidence="1" type="ORF">AT705_04050</name>
</gene>
<dbReference type="RefSeq" id="WP_058795602.1">
    <property type="nucleotide sequence ID" value="NZ_CP013611.1"/>
</dbReference>
<accession>A0A0U2X1K7</accession>
<dbReference type="AlphaFoldDB" id="A0A0U2X1K7"/>
<sequence length="124" mass="14689">MQYQLNYENEIRFGPAYYSLEIEGKKVPNFFYGFSRSELLNGRYLAIEEWLTTDYKKGPITRVAIFDLENKLVSRLEVVEKGFVSSFKLNNNIFSYRKNYHAKGKVVESELEWDSIIEWSSIYS</sequence>